<reference evidence="1" key="1">
    <citation type="journal article" date="2015" name="Front. Microbiol.">
        <title>Combining genomic sequencing methods to explore viral diversity and reveal potential virus-host interactions.</title>
        <authorList>
            <person name="Chow C.E."/>
            <person name="Winget D.M."/>
            <person name="White R.A.III."/>
            <person name="Hallam S.J."/>
            <person name="Suttle C.A."/>
        </authorList>
    </citation>
    <scope>NUCLEOTIDE SEQUENCE</scope>
    <source>
        <strain evidence="1">Oxic1_3</strain>
    </source>
</reference>
<name>A0A0F7L8V2_9VIRU</name>
<protein>
    <submittedName>
        <fullName evidence="1">Uncharacterized protein</fullName>
    </submittedName>
</protein>
<proteinExistence type="predicted"/>
<reference evidence="1" key="2">
    <citation type="submission" date="2015-03" db="EMBL/GenBank/DDBJ databases">
        <authorList>
            <person name="Chow C.-E.T."/>
            <person name="Winget D.M."/>
            <person name="White R.A.III."/>
            <person name="Hallam S.J."/>
            <person name="Suttle C.A."/>
        </authorList>
    </citation>
    <scope>NUCLEOTIDE SEQUENCE</scope>
    <source>
        <strain evidence="1">Oxic1_3</strain>
    </source>
</reference>
<sequence>MNIFSIDKGESQTWEVQFVVAAGGAATIQRGTPTKCVTADGSVAGAVIPMVDGDGLVTAQRFTGLAKDNSTDTASVAGIVNTWNPISGLLYRGSPKVAGSVNTQAKINALMGKKVLFDLTSTVWTVDTAATDALVNCVVIVGGIPAADEVLFMYSPKGTILDTSTGI</sequence>
<organism evidence="1">
    <name type="scientific">uncultured marine virus</name>
    <dbReference type="NCBI Taxonomy" id="186617"/>
    <lineage>
        <taxon>Viruses</taxon>
        <taxon>environmental samples</taxon>
    </lineage>
</organism>
<accession>A0A0F7L8V2</accession>
<dbReference type="EMBL" id="KR029598">
    <property type="protein sequence ID" value="AKH47812.1"/>
    <property type="molecule type" value="Genomic_DNA"/>
</dbReference>
<evidence type="ECO:0000313" key="1">
    <source>
        <dbReference type="EMBL" id="AKH47812.1"/>
    </source>
</evidence>